<evidence type="ECO:0000313" key="4">
    <source>
        <dbReference type="Proteomes" id="UP000199079"/>
    </source>
</evidence>
<evidence type="ECO:0000256" key="2">
    <source>
        <dbReference type="SAM" id="Phobius"/>
    </source>
</evidence>
<dbReference type="RefSeq" id="WP_092731212.1">
    <property type="nucleotide sequence ID" value="NZ_FNPC01000002.1"/>
</dbReference>
<keyword evidence="2" id="KW-0472">Membrane</keyword>
<dbReference type="EMBL" id="FNPC01000002">
    <property type="protein sequence ID" value="SDY01594.1"/>
    <property type="molecule type" value="Genomic_DNA"/>
</dbReference>
<evidence type="ECO:0000256" key="1">
    <source>
        <dbReference type="SAM" id="MobiDB-lite"/>
    </source>
</evidence>
<dbReference type="OrthoDB" id="205900at2157"/>
<keyword evidence="4" id="KW-1185">Reference proteome</keyword>
<name>A0A1H3GGG3_9EURY</name>
<feature type="transmembrane region" description="Helical" evidence="2">
    <location>
        <begin position="140"/>
        <end position="158"/>
    </location>
</feature>
<organism evidence="3 4">
    <name type="scientific">Halopenitus persicus</name>
    <dbReference type="NCBI Taxonomy" id="1048396"/>
    <lineage>
        <taxon>Archaea</taxon>
        <taxon>Methanobacteriati</taxon>
        <taxon>Methanobacteriota</taxon>
        <taxon>Stenosarchaea group</taxon>
        <taxon>Halobacteria</taxon>
        <taxon>Halobacteriales</taxon>
        <taxon>Haloferacaceae</taxon>
        <taxon>Halopenitus</taxon>
    </lineage>
</organism>
<proteinExistence type="predicted"/>
<dbReference type="Proteomes" id="UP000199079">
    <property type="component" value="Unassembled WGS sequence"/>
</dbReference>
<dbReference type="AlphaFoldDB" id="A0A1H3GGG3"/>
<gene>
    <name evidence="3" type="ORF">SAMN05216564_102437</name>
</gene>
<feature type="compositionally biased region" description="Basic and acidic residues" evidence="1">
    <location>
        <begin position="235"/>
        <end position="247"/>
    </location>
</feature>
<feature type="transmembrane region" description="Helical" evidence="2">
    <location>
        <begin position="164"/>
        <end position="182"/>
    </location>
</feature>
<sequence>MSSDTDAAASRSIDPGESLIGRALAGAAARLSAAADESAILGIARRELDRAGDAATDSTLADGGRFLVRTTRRSWLFRWLTAEPEPEVIVIDLRETWTVGPVIRLLDHLFDRLAGGVADSRVVALASVVHAELRAAPLRVAGVLAIGAGIATLGASVGGGGPTLGAPTVLALALVAGGALALRDDRSWATLRESKPVELLVAALEPPEPPEPSEPPEPPGANGDVGDGTAEDDPATERADSHPGKSQ</sequence>
<keyword evidence="2" id="KW-1133">Transmembrane helix</keyword>
<feature type="compositionally biased region" description="Pro residues" evidence="1">
    <location>
        <begin position="206"/>
        <end position="219"/>
    </location>
</feature>
<evidence type="ECO:0000313" key="3">
    <source>
        <dbReference type="EMBL" id="SDY01594.1"/>
    </source>
</evidence>
<accession>A0A1H3GGG3</accession>
<protein>
    <submittedName>
        <fullName evidence="3">Uncharacterized protein</fullName>
    </submittedName>
</protein>
<reference evidence="4" key="1">
    <citation type="submission" date="2016-10" db="EMBL/GenBank/DDBJ databases">
        <authorList>
            <person name="Varghese N."/>
            <person name="Submissions S."/>
        </authorList>
    </citation>
    <scope>NUCLEOTIDE SEQUENCE [LARGE SCALE GENOMIC DNA]</scope>
    <source>
        <strain evidence="4">DC30,IBRC 10041,KCTC 4046</strain>
    </source>
</reference>
<keyword evidence="2" id="KW-0812">Transmembrane</keyword>
<feature type="region of interest" description="Disordered" evidence="1">
    <location>
        <begin position="203"/>
        <end position="247"/>
    </location>
</feature>